<dbReference type="GeneID" id="89928997"/>
<evidence type="ECO:0000256" key="2">
    <source>
        <dbReference type="ARBA" id="ARBA00022729"/>
    </source>
</evidence>
<evidence type="ECO:0000256" key="5">
    <source>
        <dbReference type="SAM" id="SignalP"/>
    </source>
</evidence>
<dbReference type="SUPFAM" id="SSF51011">
    <property type="entry name" value="Glycosyl hydrolase domain"/>
    <property type="match status" value="1"/>
</dbReference>
<dbReference type="Pfam" id="PF02055">
    <property type="entry name" value="Glyco_hydro_30"/>
    <property type="match status" value="1"/>
</dbReference>
<keyword evidence="4" id="KW-0326">Glycosidase</keyword>
<dbReference type="InterPro" id="IPR033452">
    <property type="entry name" value="GH30_C"/>
</dbReference>
<dbReference type="InterPro" id="IPR001139">
    <property type="entry name" value="Glyco_hydro_30"/>
</dbReference>
<name>A0AAV9P631_9PEZI</name>
<comment type="similarity">
    <text evidence="1 4">Belongs to the glycosyl hydrolase 30 family.</text>
</comment>
<sequence length="466" mass="51133">MLTKIAAAGLALAAFSRAATVSVDPHTEYQTYDGTGCSEAFQRSLLVHELAEDSRNEVLDYLFTEKGAGFTILRNGLGSSPNQPFDLMKSIAPKAPASNDSELNYIPLPRNDQYQVWLSKQAKARGVNYIYADAWSADGYMKTNDTDTYGGYLCGVYNATCESGDWRQAYADKIVHYIQDYADKGIKIDFVGFLNEPDLSTAYASMQSSGRQAADFIKVLAPTLEEAGLDTEIACCDGSGWEQQRERLTGIQRFHQAKNLGLVTSHGYSSYPGAPFQTKLRTWQTEWSTFDDLNYKWFTSEGFQSDGLTWANNIHNLFAVSNVTGHLYWWGAAEKNNTNEGLIYINTTTNEVNPTKRMWAHAHFGKKFIREGAVRIDASSGSASLNVTAFANTDGTTAVQVINNSDDAQHVALDLPDLKGCSVATYLTNEDNDLTEGTANLGKGGKKAKAMVPGRSLLSFYVSGGH</sequence>
<protein>
    <recommendedName>
        <fullName evidence="10">Glycosyl hydrolase family 30 beta sandwich domain-containing protein</fullName>
    </recommendedName>
</protein>
<dbReference type="GO" id="GO:0004348">
    <property type="term" value="F:glucosylceramidase activity"/>
    <property type="evidence" value="ECO:0007669"/>
    <property type="project" value="InterPro"/>
</dbReference>
<evidence type="ECO:0000313" key="9">
    <source>
        <dbReference type="Proteomes" id="UP001337655"/>
    </source>
</evidence>
<dbReference type="SUPFAM" id="SSF51445">
    <property type="entry name" value="(Trans)glycosidases"/>
    <property type="match status" value="1"/>
</dbReference>
<dbReference type="InterPro" id="IPR013780">
    <property type="entry name" value="Glyco_hydro_b"/>
</dbReference>
<evidence type="ECO:0000259" key="7">
    <source>
        <dbReference type="Pfam" id="PF17189"/>
    </source>
</evidence>
<evidence type="ECO:0000259" key="6">
    <source>
        <dbReference type="Pfam" id="PF02055"/>
    </source>
</evidence>
<dbReference type="EMBL" id="JAVRRT010000012">
    <property type="protein sequence ID" value="KAK5166932.1"/>
    <property type="molecule type" value="Genomic_DNA"/>
</dbReference>
<dbReference type="GO" id="GO:0016020">
    <property type="term" value="C:membrane"/>
    <property type="evidence" value="ECO:0007669"/>
    <property type="project" value="GOC"/>
</dbReference>
<gene>
    <name evidence="8" type="ORF">LTR77_007661</name>
</gene>
<dbReference type="PANTHER" id="PTHR11069">
    <property type="entry name" value="GLUCOSYLCERAMIDASE"/>
    <property type="match status" value="1"/>
</dbReference>
<evidence type="ECO:0000313" key="8">
    <source>
        <dbReference type="EMBL" id="KAK5166932.1"/>
    </source>
</evidence>
<dbReference type="InterPro" id="IPR033453">
    <property type="entry name" value="Glyco_hydro_30_TIM-barrel"/>
</dbReference>
<feature type="signal peptide" evidence="5">
    <location>
        <begin position="1"/>
        <end position="18"/>
    </location>
</feature>
<organism evidence="8 9">
    <name type="scientific">Saxophila tyrrhenica</name>
    <dbReference type="NCBI Taxonomy" id="1690608"/>
    <lineage>
        <taxon>Eukaryota</taxon>
        <taxon>Fungi</taxon>
        <taxon>Dikarya</taxon>
        <taxon>Ascomycota</taxon>
        <taxon>Pezizomycotina</taxon>
        <taxon>Dothideomycetes</taxon>
        <taxon>Dothideomycetidae</taxon>
        <taxon>Mycosphaerellales</taxon>
        <taxon>Extremaceae</taxon>
        <taxon>Saxophila</taxon>
    </lineage>
</organism>
<evidence type="ECO:0000256" key="1">
    <source>
        <dbReference type="ARBA" id="ARBA00005382"/>
    </source>
</evidence>
<proteinExistence type="inferred from homology"/>
<dbReference type="AlphaFoldDB" id="A0AAV9P631"/>
<dbReference type="Gene3D" id="2.60.40.1180">
    <property type="entry name" value="Golgi alpha-mannosidase II"/>
    <property type="match status" value="1"/>
</dbReference>
<dbReference type="Gene3D" id="3.20.20.80">
    <property type="entry name" value="Glycosidases"/>
    <property type="match status" value="1"/>
</dbReference>
<dbReference type="GO" id="GO:0006680">
    <property type="term" value="P:glucosylceramide catabolic process"/>
    <property type="evidence" value="ECO:0007669"/>
    <property type="project" value="TreeGrafter"/>
</dbReference>
<keyword evidence="2 5" id="KW-0732">Signal</keyword>
<dbReference type="PANTHER" id="PTHR11069:SF23">
    <property type="entry name" value="LYSOSOMAL ACID GLUCOSYLCERAMIDASE"/>
    <property type="match status" value="1"/>
</dbReference>
<feature type="domain" description="Glycosyl hydrolase family 30 beta sandwich" evidence="7">
    <location>
        <begin position="372"/>
        <end position="431"/>
    </location>
</feature>
<keyword evidence="9" id="KW-1185">Reference proteome</keyword>
<dbReference type="Proteomes" id="UP001337655">
    <property type="component" value="Unassembled WGS sequence"/>
</dbReference>
<accession>A0AAV9P631</accession>
<dbReference type="RefSeq" id="XP_064656740.1">
    <property type="nucleotide sequence ID" value="XM_064804898.1"/>
</dbReference>
<evidence type="ECO:0008006" key="10">
    <source>
        <dbReference type="Google" id="ProtNLM"/>
    </source>
</evidence>
<reference evidence="8 9" key="1">
    <citation type="submission" date="2023-08" db="EMBL/GenBank/DDBJ databases">
        <title>Black Yeasts Isolated from many extreme environments.</title>
        <authorList>
            <person name="Coleine C."/>
            <person name="Stajich J.E."/>
            <person name="Selbmann L."/>
        </authorList>
    </citation>
    <scope>NUCLEOTIDE SEQUENCE [LARGE SCALE GENOMIC DNA]</scope>
    <source>
        <strain evidence="8 9">CCFEE 5935</strain>
    </source>
</reference>
<dbReference type="InterPro" id="IPR017853">
    <property type="entry name" value="GH"/>
</dbReference>
<comment type="caution">
    <text evidence="8">The sequence shown here is derived from an EMBL/GenBank/DDBJ whole genome shotgun (WGS) entry which is preliminary data.</text>
</comment>
<feature type="domain" description="Glycosyl hydrolase family 30 TIM-barrel" evidence="6">
    <location>
        <begin position="45"/>
        <end position="227"/>
    </location>
</feature>
<keyword evidence="3 4" id="KW-0378">Hydrolase</keyword>
<evidence type="ECO:0000256" key="3">
    <source>
        <dbReference type="ARBA" id="ARBA00022801"/>
    </source>
</evidence>
<dbReference type="Pfam" id="PF17189">
    <property type="entry name" value="Glyco_hydro_30C"/>
    <property type="match status" value="1"/>
</dbReference>
<feature type="chain" id="PRO_5043990137" description="Glycosyl hydrolase family 30 beta sandwich domain-containing protein" evidence="5">
    <location>
        <begin position="19"/>
        <end position="466"/>
    </location>
</feature>
<evidence type="ECO:0000256" key="4">
    <source>
        <dbReference type="RuleBase" id="RU361188"/>
    </source>
</evidence>